<dbReference type="SMART" id="SM00325">
    <property type="entry name" value="RhoGEF"/>
    <property type="match status" value="1"/>
</dbReference>
<proteinExistence type="predicted"/>
<name>A0A4P9ZY88_9FUNG</name>
<evidence type="ECO:0000256" key="1">
    <source>
        <dbReference type="ARBA" id="ARBA00004496"/>
    </source>
</evidence>
<evidence type="ECO:0000313" key="6">
    <source>
        <dbReference type="EMBL" id="RKP38637.1"/>
    </source>
</evidence>
<evidence type="ECO:0000256" key="3">
    <source>
        <dbReference type="SAM" id="MobiDB-lite"/>
    </source>
</evidence>
<feature type="compositionally biased region" description="Low complexity" evidence="3">
    <location>
        <begin position="160"/>
        <end position="172"/>
    </location>
</feature>
<dbReference type="PANTHER" id="PTHR46006">
    <property type="entry name" value="RHO GUANINE NUCLEOTIDE EXCHANGE FACTOR AT 64C, ISOFORM A"/>
    <property type="match status" value="1"/>
</dbReference>
<dbReference type="SMART" id="SM00233">
    <property type="entry name" value="PH"/>
    <property type="match status" value="1"/>
</dbReference>
<evidence type="ECO:0000259" key="5">
    <source>
        <dbReference type="PROSITE" id="PS50010"/>
    </source>
</evidence>
<dbReference type="CDD" id="cd00160">
    <property type="entry name" value="RhoGEF"/>
    <property type="match status" value="1"/>
</dbReference>
<dbReference type="InterPro" id="IPR011993">
    <property type="entry name" value="PH-like_dom_sf"/>
</dbReference>
<dbReference type="SUPFAM" id="SSF50729">
    <property type="entry name" value="PH domain-like"/>
    <property type="match status" value="1"/>
</dbReference>
<dbReference type="Gene3D" id="1.20.900.10">
    <property type="entry name" value="Dbl homology (DH) domain"/>
    <property type="match status" value="1"/>
</dbReference>
<evidence type="ECO:0000313" key="7">
    <source>
        <dbReference type="Proteomes" id="UP000268162"/>
    </source>
</evidence>
<dbReference type="PROSITE" id="PS50010">
    <property type="entry name" value="DH_2"/>
    <property type="match status" value="1"/>
</dbReference>
<dbReference type="PANTHER" id="PTHR46006:SF6">
    <property type="entry name" value="INTERSECTIN-2 ISOFORM X1"/>
    <property type="match status" value="1"/>
</dbReference>
<dbReference type="Pfam" id="PF16652">
    <property type="entry name" value="PH_13"/>
    <property type="match status" value="1"/>
</dbReference>
<sequence length="852" mass="93431">MWYSSDEVGVPTHHRHYRQTVNPSLNPSVSSHYLSFLLGSNLIRHESNPLPSSDYVPVWTPSPRDSNASSLDSFIPPLPSGPDASPVLAVAKPTTVHTTISLTPPASPRAVRPVAPPRPAHFRFASYLSPEESAYSVPDLTIPRHLEHRLSRSCHPDGEPSPTSSSFYSTPTGMDAPSLEFPPEPSAPPLEILTRSALHLNALSRVPSPGRNRSVSNGDSDMLNDAGLPLVPVLKKSTSTETLGPTAASVTSSSTSGDPCVLLRNASMKREGARENSIRELLETERTYLKNLNVVLEVFYVPMSYMLKESEMTIIFCNLESLMLCSAQLISMIELQVEQEFVTGKPTCIGEIFMSLSQNFDCYVDYNANHSKAIKRLMARTTADERLSRFLLKANENPRCGRLPLSSFLLQPTQRISRYPMLLKKILHYTKPNHPDHFQLRLAADMMSGLTEKANEITRVQEDLDKCLEIRDTVDFGSFGVTWDPFAEHPLLGKRHFVIEGTVTKWKGNRKLIFHLFNDVLLLVKIPRSIFTEGRKELYRQPWSTNNIMVRPVEPKPFMTEPARFFELVDVGSGEVLLLEAPDRSLARKWMADISATCQVHYRVEAQAKRKQRPSTVVGRRNSMRRRNSTTRARSPPTRTSPRSGRSPSPPLSNRSSVLMVTTNSPTCVTTKVVTPSGDPVPPRASLSLGSATVSAGARTSLALPSWTSRRFRTQKSTSASGSDPANRRSSILSFFESVAPISAAAPVTEPAALSVPPSPVPADTLTVPLAGQSKRQISKLSLGSDFNSASFVSAVSNNPVDSAAPSPSKTESGSELSGADDCSHHSSDADPSLPSNYVIPPRLESLDPTQS</sequence>
<evidence type="ECO:0008006" key="8">
    <source>
        <dbReference type="Google" id="ProtNLM"/>
    </source>
</evidence>
<accession>A0A4P9ZY88</accession>
<feature type="region of interest" description="Disordered" evidence="3">
    <location>
        <begin position="798"/>
        <end position="852"/>
    </location>
</feature>
<dbReference type="InterPro" id="IPR051480">
    <property type="entry name" value="Endocytic_GEF_Adapter"/>
</dbReference>
<dbReference type="InterPro" id="IPR001849">
    <property type="entry name" value="PH_domain"/>
</dbReference>
<feature type="region of interest" description="Disordered" evidence="3">
    <location>
        <begin position="238"/>
        <end position="257"/>
    </location>
</feature>
<dbReference type="EMBL" id="ML002344">
    <property type="protein sequence ID" value="RKP38637.1"/>
    <property type="molecule type" value="Genomic_DNA"/>
</dbReference>
<dbReference type="GO" id="GO:0035025">
    <property type="term" value="P:positive regulation of Rho protein signal transduction"/>
    <property type="evidence" value="ECO:0007669"/>
    <property type="project" value="TreeGrafter"/>
</dbReference>
<organism evidence="6 7">
    <name type="scientific">Dimargaris cristalligena</name>
    <dbReference type="NCBI Taxonomy" id="215637"/>
    <lineage>
        <taxon>Eukaryota</taxon>
        <taxon>Fungi</taxon>
        <taxon>Fungi incertae sedis</taxon>
        <taxon>Zoopagomycota</taxon>
        <taxon>Kickxellomycotina</taxon>
        <taxon>Dimargaritomycetes</taxon>
        <taxon>Dimargaritales</taxon>
        <taxon>Dimargaritaceae</taxon>
        <taxon>Dimargaris</taxon>
    </lineage>
</organism>
<feature type="region of interest" description="Disordered" evidence="3">
    <location>
        <begin position="203"/>
        <end position="223"/>
    </location>
</feature>
<dbReference type="Gene3D" id="2.30.29.30">
    <property type="entry name" value="Pleckstrin-homology domain (PH domain)/Phosphotyrosine-binding domain (PTB)"/>
    <property type="match status" value="1"/>
</dbReference>
<feature type="non-terminal residue" evidence="6">
    <location>
        <position position="852"/>
    </location>
</feature>
<dbReference type="PROSITE" id="PS50003">
    <property type="entry name" value="PH_DOMAIN"/>
    <property type="match status" value="1"/>
</dbReference>
<feature type="domain" description="PH" evidence="4">
    <location>
        <begin position="496"/>
        <end position="599"/>
    </location>
</feature>
<dbReference type="SUPFAM" id="SSF48065">
    <property type="entry name" value="DBL homology domain (DH-domain)"/>
    <property type="match status" value="1"/>
</dbReference>
<dbReference type="Proteomes" id="UP000268162">
    <property type="component" value="Unassembled WGS sequence"/>
</dbReference>
<dbReference type="InterPro" id="IPR035899">
    <property type="entry name" value="DBL_dom_sf"/>
</dbReference>
<dbReference type="AlphaFoldDB" id="A0A4P9ZY88"/>
<evidence type="ECO:0000256" key="2">
    <source>
        <dbReference type="ARBA" id="ARBA00022490"/>
    </source>
</evidence>
<protein>
    <recommendedName>
        <fullName evidence="8">DH domain-containing protein</fullName>
    </recommendedName>
</protein>
<comment type="subcellular location">
    <subcellularLocation>
        <location evidence="1">Cytoplasm</location>
    </subcellularLocation>
</comment>
<evidence type="ECO:0000259" key="4">
    <source>
        <dbReference type="PROSITE" id="PS50003"/>
    </source>
</evidence>
<keyword evidence="2" id="KW-0963">Cytoplasm</keyword>
<dbReference type="GO" id="GO:0005737">
    <property type="term" value="C:cytoplasm"/>
    <property type="evidence" value="ECO:0007669"/>
    <property type="project" value="UniProtKB-SubCell"/>
</dbReference>
<feature type="region of interest" description="Disordered" evidence="3">
    <location>
        <begin position="151"/>
        <end position="189"/>
    </location>
</feature>
<feature type="domain" description="DH" evidence="5">
    <location>
        <begin position="273"/>
        <end position="457"/>
    </location>
</feature>
<dbReference type="InterPro" id="IPR000219">
    <property type="entry name" value="DH_dom"/>
</dbReference>
<feature type="compositionally biased region" description="Low complexity" evidence="3">
    <location>
        <begin position="246"/>
        <end position="256"/>
    </location>
</feature>
<feature type="compositionally biased region" description="Low complexity" evidence="3">
    <location>
        <begin position="630"/>
        <end position="657"/>
    </location>
</feature>
<gene>
    <name evidence="6" type="ORF">BJ085DRAFT_31938</name>
</gene>
<feature type="compositionally biased region" description="Polar residues" evidence="3">
    <location>
        <begin position="806"/>
        <end position="816"/>
    </location>
</feature>
<dbReference type="GO" id="GO:0005085">
    <property type="term" value="F:guanyl-nucleotide exchange factor activity"/>
    <property type="evidence" value="ECO:0007669"/>
    <property type="project" value="InterPro"/>
</dbReference>
<keyword evidence="7" id="KW-1185">Reference proteome</keyword>
<reference evidence="7" key="1">
    <citation type="journal article" date="2018" name="Nat. Microbiol.">
        <title>Leveraging single-cell genomics to expand the fungal tree of life.</title>
        <authorList>
            <person name="Ahrendt S.R."/>
            <person name="Quandt C.A."/>
            <person name="Ciobanu D."/>
            <person name="Clum A."/>
            <person name="Salamov A."/>
            <person name="Andreopoulos B."/>
            <person name="Cheng J.F."/>
            <person name="Woyke T."/>
            <person name="Pelin A."/>
            <person name="Henrissat B."/>
            <person name="Reynolds N.K."/>
            <person name="Benny G.L."/>
            <person name="Smith M.E."/>
            <person name="James T.Y."/>
            <person name="Grigoriev I.V."/>
        </authorList>
    </citation>
    <scope>NUCLEOTIDE SEQUENCE [LARGE SCALE GENOMIC DNA]</scope>
    <source>
        <strain evidence="7">RSA 468</strain>
    </source>
</reference>
<feature type="region of interest" description="Disordered" evidence="3">
    <location>
        <begin position="605"/>
        <end position="658"/>
    </location>
</feature>
<dbReference type="STRING" id="215637.A0A4P9ZY88"/>
<dbReference type="Pfam" id="PF00621">
    <property type="entry name" value="RhoGEF"/>
    <property type="match status" value="1"/>
</dbReference>